<reference evidence="3" key="1">
    <citation type="journal article" date="2021" name="bioRxiv">
        <title>Whole Genome Assembly and Annotation of Northern Wild Rice, Zizania palustris L., Supports a Whole Genome Duplication in the Zizania Genus.</title>
        <authorList>
            <person name="Haas M."/>
            <person name="Kono T."/>
            <person name="Macchietto M."/>
            <person name="Millas R."/>
            <person name="McGilp L."/>
            <person name="Shao M."/>
            <person name="Duquette J."/>
            <person name="Hirsch C.N."/>
            <person name="Kimball J."/>
        </authorList>
    </citation>
    <scope>NUCLEOTIDE SEQUENCE</scope>
    <source>
        <tissue evidence="3">Fresh leaf tissue</tissue>
    </source>
</reference>
<organism evidence="3 4">
    <name type="scientific">Zizania palustris</name>
    <name type="common">Northern wild rice</name>
    <dbReference type="NCBI Taxonomy" id="103762"/>
    <lineage>
        <taxon>Eukaryota</taxon>
        <taxon>Viridiplantae</taxon>
        <taxon>Streptophyta</taxon>
        <taxon>Embryophyta</taxon>
        <taxon>Tracheophyta</taxon>
        <taxon>Spermatophyta</taxon>
        <taxon>Magnoliopsida</taxon>
        <taxon>Liliopsida</taxon>
        <taxon>Poales</taxon>
        <taxon>Poaceae</taxon>
        <taxon>BOP clade</taxon>
        <taxon>Oryzoideae</taxon>
        <taxon>Oryzeae</taxon>
        <taxon>Zizaniinae</taxon>
        <taxon>Zizania</taxon>
    </lineage>
</organism>
<evidence type="ECO:0000313" key="3">
    <source>
        <dbReference type="EMBL" id="KAG8095624.1"/>
    </source>
</evidence>
<keyword evidence="2" id="KW-1133">Transmembrane helix</keyword>
<gene>
    <name evidence="3" type="ORF">GUJ93_ZPchr0013g33973</name>
</gene>
<proteinExistence type="predicted"/>
<dbReference type="EMBL" id="JAAALK010000079">
    <property type="protein sequence ID" value="KAG8095624.1"/>
    <property type="molecule type" value="Genomic_DNA"/>
</dbReference>
<keyword evidence="4" id="KW-1185">Reference proteome</keyword>
<feature type="transmembrane region" description="Helical" evidence="2">
    <location>
        <begin position="6"/>
        <end position="24"/>
    </location>
</feature>
<dbReference type="Proteomes" id="UP000729402">
    <property type="component" value="Unassembled WGS sequence"/>
</dbReference>
<name>A0A8J6BU84_ZIZPA</name>
<evidence type="ECO:0000313" key="4">
    <source>
        <dbReference type="Proteomes" id="UP000729402"/>
    </source>
</evidence>
<keyword evidence="2" id="KW-0472">Membrane</keyword>
<keyword evidence="2" id="KW-0812">Transmembrane</keyword>
<sequence length="124" mass="13832">MNSHNFNILTLISILYLVATYGFVRGGTILREPSTSCWRKYLRGASSVSEGSVIAAARHNPPPGDHRRQPKLASEPSRHLSLEYPTAAGDDERPRRALRFFRSPLGVSISKVCFPSQVREQNPL</sequence>
<protein>
    <submittedName>
        <fullName evidence="3">Uncharacterized protein</fullName>
    </submittedName>
</protein>
<reference evidence="3" key="2">
    <citation type="submission" date="2021-02" db="EMBL/GenBank/DDBJ databases">
        <authorList>
            <person name="Kimball J.A."/>
            <person name="Haas M.W."/>
            <person name="Macchietto M."/>
            <person name="Kono T."/>
            <person name="Duquette J."/>
            <person name="Shao M."/>
        </authorList>
    </citation>
    <scope>NUCLEOTIDE SEQUENCE</scope>
    <source>
        <tissue evidence="3">Fresh leaf tissue</tissue>
    </source>
</reference>
<dbReference type="AlphaFoldDB" id="A0A8J6BU84"/>
<accession>A0A8J6BU84</accession>
<feature type="region of interest" description="Disordered" evidence="1">
    <location>
        <begin position="48"/>
        <end position="92"/>
    </location>
</feature>
<comment type="caution">
    <text evidence="3">The sequence shown here is derived from an EMBL/GenBank/DDBJ whole genome shotgun (WGS) entry which is preliminary data.</text>
</comment>
<evidence type="ECO:0000256" key="1">
    <source>
        <dbReference type="SAM" id="MobiDB-lite"/>
    </source>
</evidence>
<evidence type="ECO:0000256" key="2">
    <source>
        <dbReference type="SAM" id="Phobius"/>
    </source>
</evidence>